<dbReference type="InterPro" id="IPR049453">
    <property type="entry name" value="Memb_transporter_dom"/>
</dbReference>
<dbReference type="PANTHER" id="PTHR30509:SF9">
    <property type="entry name" value="MULTIDRUG RESISTANCE PROTEIN MDTO"/>
    <property type="match status" value="1"/>
</dbReference>
<protein>
    <submittedName>
        <fullName evidence="9">FUSC family protein</fullName>
    </submittedName>
</protein>
<comment type="similarity">
    <text evidence="6">Belongs to the YccS/YhfK family.</text>
</comment>
<evidence type="ECO:0000256" key="2">
    <source>
        <dbReference type="ARBA" id="ARBA00022475"/>
    </source>
</evidence>
<sequence>MNAIITSFSNSLSKPWRWLTAAMLSRRVELRLAVRVTVATLLTYALSLLLHVPQVLWTVLTAVVMSQLSLGKSLKTTVDYFIGTLGGAVYSGLIAAFTPHDAELEFMTVLAVSIGPLAFLAAVKPQFSAAPFTAVMVLLAPTITHVPPLESAFFRVIEVALGGAVALFVSFFVLPSRAHHLGIEAAANMLRLMAGALRRLLAGCAEPLDVATVGKIQGDIGPAMSRLEIIADEARRERVAYFSSEPDLKPLLRLLLRVRHDLVIIGRAAVAPLPDGFRARLAPSIARIAESAARFLEESGDALLRRPAPSLVEFEAALNAYEAEIAALRQEGLTRSLPIEALERLFGLAFALEQLHQDLKELARWSADFAQAQARR</sequence>
<proteinExistence type="inferred from homology"/>
<comment type="subcellular location">
    <subcellularLocation>
        <location evidence="1">Cell membrane</location>
        <topology evidence="1">Multi-pass membrane protein</topology>
    </subcellularLocation>
</comment>
<evidence type="ECO:0000313" key="9">
    <source>
        <dbReference type="EMBL" id="VTZ48065.1"/>
    </source>
</evidence>
<dbReference type="Pfam" id="PF13515">
    <property type="entry name" value="FUSC_2"/>
    <property type="match status" value="1"/>
</dbReference>
<reference evidence="9 10" key="1">
    <citation type="submission" date="2019-05" db="EMBL/GenBank/DDBJ databases">
        <authorList>
            <person name="Farhan Ul Haque M."/>
        </authorList>
    </citation>
    <scope>NUCLEOTIDE SEQUENCE [LARGE SCALE GENOMIC DNA]</scope>
    <source>
        <strain evidence="9">2</strain>
    </source>
</reference>
<dbReference type="GO" id="GO:0005886">
    <property type="term" value="C:plasma membrane"/>
    <property type="evidence" value="ECO:0007669"/>
    <property type="project" value="UniProtKB-SubCell"/>
</dbReference>
<keyword evidence="5 7" id="KW-0472">Membrane</keyword>
<dbReference type="Proteomes" id="UP000485880">
    <property type="component" value="Unassembled WGS sequence"/>
</dbReference>
<keyword evidence="4 7" id="KW-1133">Transmembrane helix</keyword>
<evidence type="ECO:0000256" key="3">
    <source>
        <dbReference type="ARBA" id="ARBA00022692"/>
    </source>
</evidence>
<name>A0A8B6M044_METTU</name>
<dbReference type="PANTHER" id="PTHR30509">
    <property type="entry name" value="P-HYDROXYBENZOIC ACID EFFLUX PUMP SUBUNIT-RELATED"/>
    <property type="match status" value="1"/>
</dbReference>
<evidence type="ECO:0000256" key="5">
    <source>
        <dbReference type="ARBA" id="ARBA00023136"/>
    </source>
</evidence>
<keyword evidence="2" id="KW-1003">Cell membrane</keyword>
<evidence type="ECO:0000313" key="10">
    <source>
        <dbReference type="Proteomes" id="UP000485880"/>
    </source>
</evidence>
<keyword evidence="10" id="KW-1185">Reference proteome</keyword>
<evidence type="ECO:0000256" key="4">
    <source>
        <dbReference type="ARBA" id="ARBA00022989"/>
    </source>
</evidence>
<evidence type="ECO:0000256" key="1">
    <source>
        <dbReference type="ARBA" id="ARBA00004651"/>
    </source>
</evidence>
<evidence type="ECO:0000256" key="7">
    <source>
        <dbReference type="SAM" id="Phobius"/>
    </source>
</evidence>
<comment type="caution">
    <text evidence="9">The sequence shown here is derived from an EMBL/GenBank/DDBJ whole genome shotgun (WGS) entry which is preliminary data.</text>
</comment>
<dbReference type="AlphaFoldDB" id="A0A8B6M044"/>
<evidence type="ECO:0000259" key="8">
    <source>
        <dbReference type="Pfam" id="PF13515"/>
    </source>
</evidence>
<feature type="transmembrane region" description="Helical" evidence="7">
    <location>
        <begin position="152"/>
        <end position="174"/>
    </location>
</feature>
<dbReference type="RefSeq" id="WP_244628763.1">
    <property type="nucleotide sequence ID" value="NZ_CABFMQ020000001.1"/>
</dbReference>
<keyword evidence="3 7" id="KW-0812">Transmembrane</keyword>
<dbReference type="EMBL" id="CABFMQ020000001">
    <property type="protein sequence ID" value="VTZ48065.1"/>
    <property type="molecule type" value="Genomic_DNA"/>
</dbReference>
<gene>
    <name evidence="9" type="ORF">MPC4_10015</name>
</gene>
<accession>A0A8B6M044</accession>
<organism evidence="9 10">
    <name type="scientific">Methylocella tundrae</name>
    <dbReference type="NCBI Taxonomy" id="227605"/>
    <lineage>
        <taxon>Bacteria</taxon>
        <taxon>Pseudomonadati</taxon>
        <taxon>Pseudomonadota</taxon>
        <taxon>Alphaproteobacteria</taxon>
        <taxon>Hyphomicrobiales</taxon>
        <taxon>Beijerinckiaceae</taxon>
        <taxon>Methylocella</taxon>
    </lineage>
</organism>
<feature type="transmembrane region" description="Helical" evidence="7">
    <location>
        <begin position="78"/>
        <end position="98"/>
    </location>
</feature>
<evidence type="ECO:0000256" key="6">
    <source>
        <dbReference type="ARBA" id="ARBA00043993"/>
    </source>
</evidence>
<feature type="domain" description="Integral membrane bound transporter" evidence="8">
    <location>
        <begin position="43"/>
        <end position="169"/>
    </location>
</feature>
<feature type="transmembrane region" description="Helical" evidence="7">
    <location>
        <begin position="104"/>
        <end position="122"/>
    </location>
</feature>